<evidence type="ECO:0008006" key="4">
    <source>
        <dbReference type="Google" id="ProtNLM"/>
    </source>
</evidence>
<reference evidence="2" key="1">
    <citation type="submission" date="2020-09" db="EMBL/GenBank/DDBJ databases">
        <authorList>
            <person name="Kikuchi T."/>
        </authorList>
    </citation>
    <scope>NUCLEOTIDE SEQUENCE</scope>
    <source>
        <strain evidence="2">SH1</strain>
    </source>
</reference>
<keyword evidence="1" id="KW-0732">Signal</keyword>
<proteinExistence type="predicted"/>
<evidence type="ECO:0000256" key="1">
    <source>
        <dbReference type="SAM" id="SignalP"/>
    </source>
</evidence>
<name>A0A811JX44_9BILA</name>
<organism evidence="2 3">
    <name type="scientific">Bursaphelenchus okinawaensis</name>
    <dbReference type="NCBI Taxonomy" id="465554"/>
    <lineage>
        <taxon>Eukaryota</taxon>
        <taxon>Metazoa</taxon>
        <taxon>Ecdysozoa</taxon>
        <taxon>Nematoda</taxon>
        <taxon>Chromadorea</taxon>
        <taxon>Rhabditida</taxon>
        <taxon>Tylenchina</taxon>
        <taxon>Tylenchomorpha</taxon>
        <taxon>Aphelenchoidea</taxon>
        <taxon>Aphelenchoididae</taxon>
        <taxon>Bursaphelenchus</taxon>
    </lineage>
</organism>
<dbReference type="OrthoDB" id="5862736at2759"/>
<gene>
    <name evidence="2" type="ORF">BOKJ2_LOCUS2422</name>
</gene>
<feature type="signal peptide" evidence="1">
    <location>
        <begin position="1"/>
        <end position="18"/>
    </location>
</feature>
<dbReference type="Proteomes" id="UP000614601">
    <property type="component" value="Unassembled WGS sequence"/>
</dbReference>
<keyword evidence="3" id="KW-1185">Reference proteome</keyword>
<dbReference type="AlphaFoldDB" id="A0A811JX44"/>
<feature type="chain" id="PRO_5036220818" description="Protein quiver" evidence="1">
    <location>
        <begin position="19"/>
        <end position="199"/>
    </location>
</feature>
<dbReference type="EMBL" id="CAJFDH010000001">
    <property type="protein sequence ID" value="CAD5207887.1"/>
    <property type="molecule type" value="Genomic_DNA"/>
</dbReference>
<dbReference type="EMBL" id="CAJFCW020000001">
    <property type="protein sequence ID" value="CAG9086783.1"/>
    <property type="molecule type" value="Genomic_DNA"/>
</dbReference>
<dbReference type="CDD" id="cd00117">
    <property type="entry name" value="TFP"/>
    <property type="match status" value="1"/>
</dbReference>
<comment type="caution">
    <text evidence="2">The sequence shown here is derived from an EMBL/GenBank/DDBJ whole genome shotgun (WGS) entry which is preliminary data.</text>
</comment>
<sequence length="199" mass="22918">MHFTTITTILLQLKLVWSLKCFYCQLQSQHIAPQLWLHTVEQCSRRRVTECESSSKACVVVSVHHAYANFTVSGCSEDDFVGCEEYNVPTEYGRTNVQVCQCTEDRCNSDFHLDFGKDFNRMNGNKSGQRTLTKFLGIEEQNSEEREKGTEGRSRQDRQQISLKYQEVSTPALQNSSTLLQYTAISTIFICYILIRFLL</sequence>
<evidence type="ECO:0000313" key="3">
    <source>
        <dbReference type="Proteomes" id="UP000614601"/>
    </source>
</evidence>
<accession>A0A811JX44</accession>
<dbReference type="Proteomes" id="UP000783686">
    <property type="component" value="Unassembled WGS sequence"/>
</dbReference>
<protein>
    <recommendedName>
        <fullName evidence="4">Protein quiver</fullName>
    </recommendedName>
</protein>
<evidence type="ECO:0000313" key="2">
    <source>
        <dbReference type="EMBL" id="CAD5207887.1"/>
    </source>
</evidence>